<evidence type="ECO:0000313" key="2">
    <source>
        <dbReference type="Proteomes" id="UP000711407"/>
    </source>
</evidence>
<comment type="caution">
    <text evidence="1">The sequence shown here is derived from an EMBL/GenBank/DDBJ whole genome shotgun (WGS) entry which is preliminary data.</text>
</comment>
<protein>
    <submittedName>
        <fullName evidence="1">Uncharacterized protein</fullName>
    </submittedName>
</protein>
<gene>
    <name evidence="1" type="ORF">K8V47_05355</name>
</gene>
<dbReference type="Proteomes" id="UP000711407">
    <property type="component" value="Unassembled WGS sequence"/>
</dbReference>
<organism evidence="1 2">
    <name type="scientific">Candidatus Amulumruptor caecigallinarius</name>
    <dbReference type="NCBI Taxonomy" id="2109911"/>
    <lineage>
        <taxon>Bacteria</taxon>
        <taxon>Pseudomonadati</taxon>
        <taxon>Bacteroidota</taxon>
        <taxon>Bacteroidia</taxon>
        <taxon>Bacteroidales</taxon>
        <taxon>Muribaculaceae</taxon>
        <taxon>Candidatus Amulumruptor</taxon>
    </lineage>
</organism>
<proteinExistence type="predicted"/>
<name>A0A4Q0U8R0_9BACT</name>
<dbReference type="EMBL" id="DYXT01000028">
    <property type="protein sequence ID" value="HJE39167.1"/>
    <property type="molecule type" value="Genomic_DNA"/>
</dbReference>
<reference evidence="1" key="2">
    <citation type="submission" date="2021-09" db="EMBL/GenBank/DDBJ databases">
        <authorList>
            <person name="Gilroy R."/>
        </authorList>
    </citation>
    <scope>NUCLEOTIDE SEQUENCE</scope>
    <source>
        <strain evidence="1">4100</strain>
    </source>
</reference>
<sequence>MSSYLRIISLSLATVSTLALIMIWTISSLDWCMMPTLNEYRELAQADAVQQTLASKSIYPTDAQGPFYVYGPLFPLLGASVAWMTGWSPLIACRVLSLYLTALTAALGAWVTYKSVRKATHASTAVVMGLVAFAWMLRTWSYGNYGAATPSALGCILLLATLVSLPLRLSWSRLILSALLSVACLFTKPYFFAIFGVGAVILAVRDMRLCAIYVGMVVTLLTITAIAVVKFCYPAFFVYNLLHHLHMGLGLHPGYLLNQFIDICTETWPLAIGFIFAIWHTGRNLLYNRYFLASLTLFAVWVVIGQHPGQYLTYAFNLWYIPLVIFICQMVVQSRWHNNITYLLIILLGLGCWSPGSDDYVFTPSHAAQQQLEAESVRFHSITAGEPVLNFSPVASVLASSITTVNNGMQCYTPSLAASPSDPGLIDILLPSMDEINATASSYGDSIDDLILSGHYPWIIADEYSPLPSSATSYGYCPVATFHINIYQTYPPVTLYHRTNSKYTTTTK</sequence>
<reference evidence="1" key="1">
    <citation type="journal article" date="2021" name="PeerJ">
        <title>Extensive microbial diversity within the chicken gut microbiome revealed by metagenomics and culture.</title>
        <authorList>
            <person name="Gilroy R."/>
            <person name="Ravi A."/>
            <person name="Getino M."/>
            <person name="Pursley I."/>
            <person name="Horton D.L."/>
            <person name="Alikhan N.F."/>
            <person name="Baker D."/>
            <person name="Gharbi K."/>
            <person name="Hall N."/>
            <person name="Watson M."/>
            <person name="Adriaenssens E.M."/>
            <person name="Foster-Nyarko E."/>
            <person name="Jarju S."/>
            <person name="Secka A."/>
            <person name="Antonio M."/>
            <person name="Oren A."/>
            <person name="Chaudhuri R.R."/>
            <person name="La Ragione R."/>
            <person name="Hildebrand F."/>
            <person name="Pallen M.J."/>
        </authorList>
    </citation>
    <scope>NUCLEOTIDE SEQUENCE</scope>
    <source>
        <strain evidence="1">4100</strain>
    </source>
</reference>
<evidence type="ECO:0000313" key="1">
    <source>
        <dbReference type="EMBL" id="HJE39167.1"/>
    </source>
</evidence>
<dbReference type="AlphaFoldDB" id="A0A4Q0U8R0"/>
<accession>A0A4Q0U8R0</accession>